<reference evidence="1 2" key="1">
    <citation type="submission" date="2018-03" db="EMBL/GenBank/DDBJ databases">
        <title>Draft Genome Sequences of the Obligatory Marine Myxobacteria Enhygromyxa salina SWB005.</title>
        <authorList>
            <person name="Poehlein A."/>
            <person name="Moghaddam J.A."/>
            <person name="Harms H."/>
            <person name="Alanjari M."/>
            <person name="Koenig G.M."/>
            <person name="Daniel R."/>
            <person name="Schaeberle T.F."/>
        </authorList>
    </citation>
    <scope>NUCLEOTIDE SEQUENCE [LARGE SCALE GENOMIC DNA]</scope>
    <source>
        <strain evidence="1 2">SWB005</strain>
    </source>
</reference>
<protein>
    <submittedName>
        <fullName evidence="1">Uncharacterized protein</fullName>
    </submittedName>
</protein>
<dbReference type="EMBL" id="PVNK01000263">
    <property type="protein sequence ID" value="PRP90976.1"/>
    <property type="molecule type" value="Genomic_DNA"/>
</dbReference>
<keyword evidence="2" id="KW-1185">Reference proteome</keyword>
<proteinExistence type="predicted"/>
<accession>A0A2S9XDN9</accession>
<evidence type="ECO:0000313" key="1">
    <source>
        <dbReference type="EMBL" id="PRP90976.1"/>
    </source>
</evidence>
<dbReference type="AlphaFoldDB" id="A0A2S9XDN9"/>
<dbReference type="Proteomes" id="UP000237968">
    <property type="component" value="Unassembled WGS sequence"/>
</dbReference>
<dbReference type="OrthoDB" id="5522655at2"/>
<comment type="caution">
    <text evidence="1">The sequence shown here is derived from an EMBL/GenBank/DDBJ whole genome shotgun (WGS) entry which is preliminary data.</text>
</comment>
<gene>
    <name evidence="1" type="ORF">ENSA5_60510</name>
</gene>
<dbReference type="RefSeq" id="WP_106395232.1">
    <property type="nucleotide sequence ID" value="NZ_PVNK01000263.1"/>
</dbReference>
<evidence type="ECO:0000313" key="2">
    <source>
        <dbReference type="Proteomes" id="UP000237968"/>
    </source>
</evidence>
<organism evidence="1 2">
    <name type="scientific">Enhygromyxa salina</name>
    <dbReference type="NCBI Taxonomy" id="215803"/>
    <lineage>
        <taxon>Bacteria</taxon>
        <taxon>Pseudomonadati</taxon>
        <taxon>Myxococcota</taxon>
        <taxon>Polyangia</taxon>
        <taxon>Nannocystales</taxon>
        <taxon>Nannocystaceae</taxon>
        <taxon>Enhygromyxa</taxon>
    </lineage>
</organism>
<sequence length="95" mass="10237">MHTFTQPGAPSLLRLIVELRGSDLPSNNVFLGTISERESETMAAELDELAHLGLITWCENAQQWTPTMRGLLVGIGLPAFEPGEPPASETCAECA</sequence>
<name>A0A2S9XDN9_9BACT</name>